<organism evidence="5 6">
    <name type="scientific">Chitinophaga horti</name>
    <dbReference type="NCBI Taxonomy" id="2920382"/>
    <lineage>
        <taxon>Bacteria</taxon>
        <taxon>Pseudomonadati</taxon>
        <taxon>Bacteroidota</taxon>
        <taxon>Chitinophagia</taxon>
        <taxon>Chitinophagales</taxon>
        <taxon>Chitinophagaceae</taxon>
        <taxon>Chitinophaga</taxon>
    </lineage>
</organism>
<dbReference type="EMBL" id="CP107006">
    <property type="protein sequence ID" value="UYQ95611.1"/>
    <property type="molecule type" value="Genomic_DNA"/>
</dbReference>
<proteinExistence type="predicted"/>
<dbReference type="SMART" id="SM00342">
    <property type="entry name" value="HTH_ARAC"/>
    <property type="match status" value="1"/>
</dbReference>
<accession>A0ABY6J8G0</accession>
<dbReference type="InterPro" id="IPR037923">
    <property type="entry name" value="HTH-like"/>
</dbReference>
<dbReference type="InterPro" id="IPR009057">
    <property type="entry name" value="Homeodomain-like_sf"/>
</dbReference>
<evidence type="ECO:0000313" key="6">
    <source>
        <dbReference type="Proteomes" id="UP001162741"/>
    </source>
</evidence>
<dbReference type="InterPro" id="IPR020449">
    <property type="entry name" value="Tscrpt_reg_AraC-type_HTH"/>
</dbReference>
<protein>
    <submittedName>
        <fullName evidence="5">AraC family transcriptional regulator</fullName>
    </submittedName>
</protein>
<dbReference type="PROSITE" id="PS01124">
    <property type="entry name" value="HTH_ARAC_FAMILY_2"/>
    <property type="match status" value="1"/>
</dbReference>
<gene>
    <name evidence="5" type="ORF">MKQ68_10910</name>
</gene>
<dbReference type="SUPFAM" id="SSF46689">
    <property type="entry name" value="Homeodomain-like"/>
    <property type="match status" value="1"/>
</dbReference>
<dbReference type="RefSeq" id="WP_264283326.1">
    <property type="nucleotide sequence ID" value="NZ_CP107006.1"/>
</dbReference>
<dbReference type="PANTHER" id="PTHR43280:SF32">
    <property type="entry name" value="TRANSCRIPTIONAL REGULATORY PROTEIN"/>
    <property type="match status" value="1"/>
</dbReference>
<dbReference type="PANTHER" id="PTHR43280">
    <property type="entry name" value="ARAC-FAMILY TRANSCRIPTIONAL REGULATOR"/>
    <property type="match status" value="1"/>
</dbReference>
<dbReference type="InterPro" id="IPR018060">
    <property type="entry name" value="HTH_AraC"/>
</dbReference>
<keyword evidence="1" id="KW-0805">Transcription regulation</keyword>
<evidence type="ECO:0000256" key="2">
    <source>
        <dbReference type="ARBA" id="ARBA00023125"/>
    </source>
</evidence>
<evidence type="ECO:0000313" key="5">
    <source>
        <dbReference type="EMBL" id="UYQ95611.1"/>
    </source>
</evidence>
<keyword evidence="2" id="KW-0238">DNA-binding</keyword>
<dbReference type="SUPFAM" id="SSF51215">
    <property type="entry name" value="Regulatory protein AraC"/>
    <property type="match status" value="1"/>
</dbReference>
<reference evidence="5" key="1">
    <citation type="submission" date="2022-10" db="EMBL/GenBank/DDBJ databases">
        <title>Chitinophaga sp. nov., isolated from soil.</title>
        <authorList>
            <person name="Jeon C.O."/>
        </authorList>
    </citation>
    <scope>NUCLEOTIDE SEQUENCE</scope>
    <source>
        <strain evidence="5">R8</strain>
    </source>
</reference>
<evidence type="ECO:0000256" key="1">
    <source>
        <dbReference type="ARBA" id="ARBA00023015"/>
    </source>
</evidence>
<dbReference type="Pfam" id="PF02311">
    <property type="entry name" value="AraC_binding"/>
    <property type="match status" value="1"/>
</dbReference>
<dbReference type="Proteomes" id="UP001162741">
    <property type="component" value="Chromosome"/>
</dbReference>
<sequence length="281" mass="32377">MGHQKDHFPVLSMQAFSQGKPPDRGILFHELHGERLIETPHKHDFFIAMLFEQGRGSHTIDFVEHSLAARQLHLLFPEQVHEWDMKKQTACHQLMIGRAPFEYFLPSLRFSAASYQRHPVISLDRPTFQTLLLEFQQVQLLLEAKEVFWPLVNARCATIGLLISQAAEYLFKSDAVTHPVLSRFISLIDQHFKAQRSVAFYAGEINITPNYLNMLCNKHLRVSASSLLQERVVLEAKRLLKASGMTVKEIVFELGFYDHANFSKFFKAHTGMTPSEFKELK</sequence>
<name>A0ABY6J8G0_9BACT</name>
<dbReference type="InterPro" id="IPR003313">
    <property type="entry name" value="AraC-bd"/>
</dbReference>
<keyword evidence="6" id="KW-1185">Reference proteome</keyword>
<evidence type="ECO:0000259" key="4">
    <source>
        <dbReference type="PROSITE" id="PS01124"/>
    </source>
</evidence>
<evidence type="ECO:0000256" key="3">
    <source>
        <dbReference type="ARBA" id="ARBA00023163"/>
    </source>
</evidence>
<feature type="domain" description="HTH araC/xylS-type" evidence="4">
    <location>
        <begin position="182"/>
        <end position="280"/>
    </location>
</feature>
<keyword evidence="3" id="KW-0804">Transcription</keyword>
<dbReference type="PRINTS" id="PR00032">
    <property type="entry name" value="HTHARAC"/>
</dbReference>
<dbReference type="Gene3D" id="1.10.10.60">
    <property type="entry name" value="Homeodomain-like"/>
    <property type="match status" value="1"/>
</dbReference>
<dbReference type="Pfam" id="PF12833">
    <property type="entry name" value="HTH_18"/>
    <property type="match status" value="1"/>
</dbReference>